<evidence type="ECO:0008006" key="3">
    <source>
        <dbReference type="Google" id="ProtNLM"/>
    </source>
</evidence>
<name>A0A7V3KPA2_UNCW3</name>
<proteinExistence type="predicted"/>
<organism evidence="2">
    <name type="scientific">candidate division WOR-3 bacterium</name>
    <dbReference type="NCBI Taxonomy" id="2052148"/>
    <lineage>
        <taxon>Bacteria</taxon>
        <taxon>Bacteria division WOR-3</taxon>
    </lineage>
</organism>
<evidence type="ECO:0000313" key="2">
    <source>
        <dbReference type="EMBL" id="HGB36368.1"/>
    </source>
</evidence>
<feature type="chain" id="PRO_5031025046" description="Exo-alpha-sialidase" evidence="1">
    <location>
        <begin position="21"/>
        <end position="394"/>
    </location>
</feature>
<gene>
    <name evidence="2" type="ORF">ENV38_05640</name>
</gene>
<dbReference type="InterPro" id="IPR036278">
    <property type="entry name" value="Sialidase_sf"/>
</dbReference>
<evidence type="ECO:0000256" key="1">
    <source>
        <dbReference type="SAM" id="SignalP"/>
    </source>
</evidence>
<keyword evidence="1" id="KW-0732">Signal</keyword>
<sequence>MKVFKIVVVIMAVVLGFASAENPSEIRTAKEAPWLQIDKSQVPMDELFPSSPGICDESVKDVTREAAKSANFQKREEIPGEENSQILWGTDVLIRSGNYNLRWLSTSHAADMPNKRTYVTILRRISDVDDTVLHYYSDDGLNWSEWYHVHYPAGNEIWQTEVLVGRGTNPWIYTFMRSTVQGSANSGALILRRMKTDASTWNWIYIAQPGDSIRRFAVDMDENEVLYLAYERILPSGDIRIYAMNSIDSGFTWSSPVSISTGNRRDPEIAIGKGNYFYIAYVVNDSILRIGRNDNGLSGTWAFIDVQTDSELEYTPSIAASRLQTPPNQTAWVLYRHRHPSAYDVHYAYTTDGGNSWTYRVWPPVNDHYGGIQDACVATSIDYPVDICAALGTS</sequence>
<dbReference type="SUPFAM" id="SSF50939">
    <property type="entry name" value="Sialidases"/>
    <property type="match status" value="1"/>
</dbReference>
<dbReference type="AlphaFoldDB" id="A0A7V3KPA2"/>
<feature type="signal peptide" evidence="1">
    <location>
        <begin position="1"/>
        <end position="20"/>
    </location>
</feature>
<dbReference type="EMBL" id="DTGD01000212">
    <property type="protein sequence ID" value="HGB36368.1"/>
    <property type="molecule type" value="Genomic_DNA"/>
</dbReference>
<comment type="caution">
    <text evidence="2">The sequence shown here is derived from an EMBL/GenBank/DDBJ whole genome shotgun (WGS) entry which is preliminary data.</text>
</comment>
<protein>
    <recommendedName>
        <fullName evidence="3">Exo-alpha-sialidase</fullName>
    </recommendedName>
</protein>
<accession>A0A7V3KPA2</accession>
<reference evidence="2" key="1">
    <citation type="journal article" date="2020" name="mSystems">
        <title>Genome- and Community-Level Interaction Insights into Carbon Utilization and Element Cycling Functions of Hydrothermarchaeota in Hydrothermal Sediment.</title>
        <authorList>
            <person name="Zhou Z."/>
            <person name="Liu Y."/>
            <person name="Xu W."/>
            <person name="Pan J."/>
            <person name="Luo Z.H."/>
            <person name="Li M."/>
        </authorList>
    </citation>
    <scope>NUCLEOTIDE SEQUENCE [LARGE SCALE GENOMIC DNA]</scope>
    <source>
        <strain evidence="2">SpSt-754</strain>
    </source>
</reference>